<dbReference type="AlphaFoldDB" id="A0A4Y2HX75"/>
<feature type="compositionally biased region" description="Basic and acidic residues" evidence="1">
    <location>
        <begin position="52"/>
        <end position="70"/>
    </location>
</feature>
<dbReference type="Proteomes" id="UP000499080">
    <property type="component" value="Unassembled WGS sequence"/>
</dbReference>
<gene>
    <name evidence="2" type="ORF">AVEN_96432_1</name>
</gene>
<name>A0A4Y2HX75_ARAVE</name>
<evidence type="ECO:0000313" key="2">
    <source>
        <dbReference type="EMBL" id="GBM69918.1"/>
    </source>
</evidence>
<proteinExistence type="predicted"/>
<evidence type="ECO:0000256" key="1">
    <source>
        <dbReference type="SAM" id="MobiDB-lite"/>
    </source>
</evidence>
<organism evidence="2 3">
    <name type="scientific">Araneus ventricosus</name>
    <name type="common">Orbweaver spider</name>
    <name type="synonym">Epeira ventricosa</name>
    <dbReference type="NCBI Taxonomy" id="182803"/>
    <lineage>
        <taxon>Eukaryota</taxon>
        <taxon>Metazoa</taxon>
        <taxon>Ecdysozoa</taxon>
        <taxon>Arthropoda</taxon>
        <taxon>Chelicerata</taxon>
        <taxon>Arachnida</taxon>
        <taxon>Araneae</taxon>
        <taxon>Araneomorphae</taxon>
        <taxon>Entelegynae</taxon>
        <taxon>Araneoidea</taxon>
        <taxon>Araneidae</taxon>
        <taxon>Araneus</taxon>
    </lineage>
</organism>
<evidence type="ECO:0000313" key="3">
    <source>
        <dbReference type="Proteomes" id="UP000499080"/>
    </source>
</evidence>
<feature type="compositionally biased region" description="Basic and acidic residues" evidence="1">
    <location>
        <begin position="1"/>
        <end position="10"/>
    </location>
</feature>
<feature type="region of interest" description="Disordered" evidence="1">
    <location>
        <begin position="1"/>
        <end position="77"/>
    </location>
</feature>
<accession>A0A4Y2HX75</accession>
<comment type="caution">
    <text evidence="2">The sequence shown here is derived from an EMBL/GenBank/DDBJ whole genome shotgun (WGS) entry which is preliminary data.</text>
</comment>
<feature type="compositionally biased region" description="Polar residues" evidence="1">
    <location>
        <begin position="13"/>
        <end position="24"/>
    </location>
</feature>
<keyword evidence="3" id="KW-1185">Reference proteome</keyword>
<reference evidence="2 3" key="1">
    <citation type="journal article" date="2019" name="Sci. Rep.">
        <title>Orb-weaving spider Araneus ventricosus genome elucidates the spidroin gene catalogue.</title>
        <authorList>
            <person name="Kono N."/>
            <person name="Nakamura H."/>
            <person name="Ohtoshi R."/>
            <person name="Moran D.A.P."/>
            <person name="Shinohara A."/>
            <person name="Yoshida Y."/>
            <person name="Fujiwara M."/>
            <person name="Mori M."/>
            <person name="Tomita M."/>
            <person name="Arakawa K."/>
        </authorList>
    </citation>
    <scope>NUCLEOTIDE SEQUENCE [LARGE SCALE GENOMIC DNA]</scope>
</reference>
<protein>
    <submittedName>
        <fullName evidence="2">Uncharacterized protein</fullName>
    </submittedName>
</protein>
<feature type="compositionally biased region" description="Basic residues" evidence="1">
    <location>
        <begin position="29"/>
        <end position="38"/>
    </location>
</feature>
<dbReference type="EMBL" id="BGPR01002219">
    <property type="protein sequence ID" value="GBM69918.1"/>
    <property type="molecule type" value="Genomic_DNA"/>
</dbReference>
<sequence>MCKSKPRTETEEQNNNPNSSNGTTARRERAGKKQRRTLNKGLSDIALQCTKEAPERNRRNKENPSIEEKRHGTHRRSLDRRTISTYVHVRPVPGQEIRRLSFVRGQRWLVPLPSPQDPSDGTANNIQEPRRSVVPIVCHLRSWICRMNGMVIGLSISIMELPGCRISRI</sequence>